<evidence type="ECO:0000313" key="2">
    <source>
        <dbReference type="EMBL" id="KEQ12989.1"/>
    </source>
</evidence>
<dbReference type="RefSeq" id="WP_145912702.1">
    <property type="nucleotide sequence ID" value="NZ_JOKG01000004.1"/>
</dbReference>
<evidence type="ECO:0000259" key="1">
    <source>
        <dbReference type="Pfam" id="PF03644"/>
    </source>
</evidence>
<dbReference type="EMBL" id="JOKG01000004">
    <property type="protein sequence ID" value="KEQ12989.1"/>
    <property type="molecule type" value="Genomic_DNA"/>
</dbReference>
<dbReference type="PANTHER" id="PTHR13246:SF1">
    <property type="entry name" value="CYTOSOLIC ENDO-BETA-N-ACETYLGLUCOSAMINIDASE"/>
    <property type="match status" value="1"/>
</dbReference>
<dbReference type="AlphaFoldDB" id="A0A081N3G6"/>
<dbReference type="InterPro" id="IPR005201">
    <property type="entry name" value="TIM_ENGase"/>
</dbReference>
<dbReference type="Gene3D" id="3.20.20.80">
    <property type="entry name" value="Glycosidases"/>
    <property type="match status" value="1"/>
</dbReference>
<dbReference type="PANTHER" id="PTHR13246">
    <property type="entry name" value="ENDO BETA N-ACETYLGLUCOSAMINIDASE"/>
    <property type="match status" value="1"/>
</dbReference>
<feature type="domain" description="Cytosolic endo-beta-N-acetylglucosaminidase TIM barrel" evidence="1">
    <location>
        <begin position="84"/>
        <end position="365"/>
    </location>
</feature>
<dbReference type="Gene3D" id="2.60.120.260">
    <property type="entry name" value="Galactose-binding domain-like"/>
    <property type="match status" value="1"/>
</dbReference>
<dbReference type="GO" id="GO:0005829">
    <property type="term" value="C:cytosol"/>
    <property type="evidence" value="ECO:0007669"/>
    <property type="project" value="UniProtKB-SubCell"/>
</dbReference>
<keyword evidence="3" id="KW-1185">Reference proteome</keyword>
<protein>
    <recommendedName>
        <fullName evidence="1">Cytosolic endo-beta-N-acetylglucosaminidase TIM barrel domain-containing protein</fullName>
    </recommendedName>
</protein>
<dbReference type="InterPro" id="IPR032979">
    <property type="entry name" value="ENGase"/>
</dbReference>
<name>A0A081N3G6_9GAMM</name>
<accession>A0A081N3G6</accession>
<comment type="caution">
    <text evidence="2">The sequence shown here is derived from an EMBL/GenBank/DDBJ whole genome shotgun (WGS) entry which is preliminary data.</text>
</comment>
<evidence type="ECO:0000313" key="3">
    <source>
        <dbReference type="Proteomes" id="UP000028006"/>
    </source>
</evidence>
<proteinExistence type="predicted"/>
<reference evidence="2 3" key="1">
    <citation type="submission" date="2014-06" db="EMBL/GenBank/DDBJ databases">
        <title>Whole Genome Sequences of Three Symbiotic Endozoicomonas Bacteria.</title>
        <authorList>
            <person name="Neave M.J."/>
            <person name="Apprill A."/>
            <person name="Voolstra C.R."/>
        </authorList>
    </citation>
    <scope>NUCLEOTIDE SEQUENCE [LARGE SCALE GENOMIC DNA]</scope>
    <source>
        <strain evidence="2 3">LMG 24815</strain>
    </source>
</reference>
<organism evidence="2 3">
    <name type="scientific">Endozoicomonas montiporae</name>
    <dbReference type="NCBI Taxonomy" id="1027273"/>
    <lineage>
        <taxon>Bacteria</taxon>
        <taxon>Pseudomonadati</taxon>
        <taxon>Pseudomonadota</taxon>
        <taxon>Gammaproteobacteria</taxon>
        <taxon>Oceanospirillales</taxon>
        <taxon>Endozoicomonadaceae</taxon>
        <taxon>Endozoicomonas</taxon>
    </lineage>
</organism>
<dbReference type="eggNOG" id="COG4724">
    <property type="taxonomic scope" value="Bacteria"/>
</dbReference>
<sequence length="617" mass="70014">MNTRQRIASVRVYLLLTLLYLKASANSLMPVSPAWQIDDLMQWQPDDSYWLEDHRSSVPLQKLPERLGSKTMIFHSQATSGQTSQGVPYNQFSVFTNWHLADVFIYWAGSLHEGIIVPPPVYWVEQGHKEGVPVYGVVNLQPQQYGGRYANLEKLLTRNEEDGSFPVADQLIDIAQTLGFDGWFINQETEGGMREDATGMAEFLRYFMERAPKTVDLIWYDAMKVDGQIEHQGALNQSNHQFFRALNPTDRYGRMVIDYRWNEQSLRLHQANEGLLFYGIDAHQQALDTYRFQALQSSHRNLALFASNWHFNKHAAMEENHKKAEDYWHGENEGNWPGICSFIEAKPVIRKVPFITGFNRGQGDAYYHKGRPLGILNTSGTGWTQPQQQTPLPDGCDKKNSLTMPMVEHVTHDGYEGSGAVRIKPHSILAGQAHLFSADYRFDGQEELILTYRHNHDSLKPAIELKLVSGLKTKLELPRCDNSWCTVSASLNNLAGQVLQTVTIKMPATFAPSNLDVGQLKIINEAALITIPPRVWVTQQQTEETGQQIRLNWDKDSNADHYLLFTLDRNGEPDTFIGQTRHTTWVVEIPNNAKVHQLGVLPVSREGDYGVMGVLAL</sequence>
<dbReference type="Pfam" id="PF03644">
    <property type="entry name" value="Glyco_hydro_85"/>
    <property type="match status" value="1"/>
</dbReference>
<gene>
    <name evidence="2" type="ORF">GZ77_21445</name>
</gene>
<dbReference type="GO" id="GO:0033925">
    <property type="term" value="F:mannosyl-glycoprotein endo-beta-N-acetylglucosaminidase activity"/>
    <property type="evidence" value="ECO:0007669"/>
    <property type="project" value="InterPro"/>
</dbReference>
<dbReference type="Proteomes" id="UP000028006">
    <property type="component" value="Unassembled WGS sequence"/>
</dbReference>